<name>A0AAD9NLV2_RIDPI</name>
<evidence type="ECO:0000313" key="2">
    <source>
        <dbReference type="Proteomes" id="UP001209878"/>
    </source>
</evidence>
<proteinExistence type="predicted"/>
<organism evidence="1 2">
    <name type="scientific">Ridgeia piscesae</name>
    <name type="common">Tubeworm</name>
    <dbReference type="NCBI Taxonomy" id="27915"/>
    <lineage>
        <taxon>Eukaryota</taxon>
        <taxon>Metazoa</taxon>
        <taxon>Spiralia</taxon>
        <taxon>Lophotrochozoa</taxon>
        <taxon>Annelida</taxon>
        <taxon>Polychaeta</taxon>
        <taxon>Sedentaria</taxon>
        <taxon>Canalipalpata</taxon>
        <taxon>Sabellida</taxon>
        <taxon>Siboglinidae</taxon>
        <taxon>Ridgeia</taxon>
    </lineage>
</organism>
<dbReference type="AlphaFoldDB" id="A0AAD9NLV2"/>
<protein>
    <submittedName>
        <fullName evidence="1">Uncharacterized protein</fullName>
    </submittedName>
</protein>
<dbReference type="Proteomes" id="UP001209878">
    <property type="component" value="Unassembled WGS sequence"/>
</dbReference>
<evidence type="ECO:0000313" key="1">
    <source>
        <dbReference type="EMBL" id="KAK2175042.1"/>
    </source>
</evidence>
<comment type="caution">
    <text evidence="1">The sequence shown here is derived from an EMBL/GenBank/DDBJ whole genome shotgun (WGS) entry which is preliminary data.</text>
</comment>
<reference evidence="1" key="1">
    <citation type="journal article" date="2023" name="Mol. Biol. Evol.">
        <title>Third-Generation Sequencing Reveals the Adaptive Role of the Epigenome in Three Deep-Sea Polychaetes.</title>
        <authorList>
            <person name="Perez M."/>
            <person name="Aroh O."/>
            <person name="Sun Y."/>
            <person name="Lan Y."/>
            <person name="Juniper S.K."/>
            <person name="Young C.R."/>
            <person name="Angers B."/>
            <person name="Qian P.Y."/>
        </authorList>
    </citation>
    <scope>NUCLEOTIDE SEQUENCE</scope>
    <source>
        <strain evidence="1">R07B-5</strain>
    </source>
</reference>
<sequence length="511" mass="58015">MSTAVTDSEEAKNLADLQTYPDNVPIGELHRLLEWNNNGTLHNKLTIDEYLKSGIQKHRIVYYSDPIDMVKTREKQGLLPKSIDSIKTSVHHFDVAQFNKQLLKRANHEATRQRRHSIVVIRELDEQGAKEIIAKTEEKLLTPEKRDKPAITNALLDFSVETQLVQNEIIKNLQAIGYITLDEKDGATHVSYKLPKLGEFVSHMLQNHDNLVASCCNSPDVKWEGDLAVFQSVAKRICLVQKLEQTGLEQLIPESLKALELLEHMGKSRPKSLTTLERTLQPVVRSVAITPMNRTFAKLVDIAPTMKTVKIPFGNPPVYAFSLASEDMFVVPWKASDDPAAAMLKERKKFCQKVFSTFTHIMDKEKHIQYGLADAAKQAEAVKSLQQWLENREKGIKSECEKDLEQSNAISGVLSYKLSCLTCDEDFPPPTREDIYGILVRMSTIEVTYSEEEVRKRLEELGVLKAHPDKVVFFLKRIKKLVEQVDAANKKVTTYVSNSLKQYYPDKKAAD</sequence>
<gene>
    <name evidence="1" type="ORF">NP493_756g00053</name>
</gene>
<dbReference type="EMBL" id="JAODUO010000755">
    <property type="protein sequence ID" value="KAK2175042.1"/>
    <property type="molecule type" value="Genomic_DNA"/>
</dbReference>
<accession>A0AAD9NLV2</accession>
<keyword evidence="2" id="KW-1185">Reference proteome</keyword>